<evidence type="ECO:0000256" key="10">
    <source>
        <dbReference type="ARBA" id="ARBA00023136"/>
    </source>
</evidence>
<proteinExistence type="inferred from homology"/>
<dbReference type="PIRSF" id="PIRSF001296">
    <property type="entry name" value="K_ATPase_KdpC"/>
    <property type="match status" value="1"/>
</dbReference>
<keyword evidence="3" id="KW-0633">Potassium transport</keyword>
<dbReference type="NCBIfam" id="TIGR00681">
    <property type="entry name" value="kdpC"/>
    <property type="match status" value="1"/>
</dbReference>
<comment type="caution">
    <text evidence="11">The sequence shown here is derived from an EMBL/GenBank/DDBJ whole genome shotgun (WGS) entry which is preliminary data.</text>
</comment>
<dbReference type="HAMAP" id="MF_00276">
    <property type="entry name" value="KdpC"/>
    <property type="match status" value="1"/>
</dbReference>
<dbReference type="Pfam" id="PF02669">
    <property type="entry name" value="KdpC"/>
    <property type="match status" value="1"/>
</dbReference>
<keyword evidence="1" id="KW-0813">Transport</keyword>
<sequence length="230" mass="23991">MNTIVQPNAMSMAVTRNATWGATIGQCARAAVALCLVTGLAYPLATTVVAKWVFPHRAEGSLIVKDGQVIGSSLIGQSFTGAGYFHGRPSVTTAPDPKDPSATISAPYNPALAAASNQGVTSQALEAAATERAHDYRALNLLGAQDRVPVDAIAASASGLDPHISVANADWQMERVARARGLHETQVAELVAAHTAPRDLWLLGEPRVNVLVLNIALDALASQAGNKNKE</sequence>
<keyword evidence="10" id="KW-0472">Membrane</keyword>
<dbReference type="GO" id="GO:0008556">
    <property type="term" value="F:P-type potassium transmembrane transporter activity"/>
    <property type="evidence" value="ECO:0007669"/>
    <property type="project" value="InterPro"/>
</dbReference>
<evidence type="ECO:0000256" key="1">
    <source>
        <dbReference type="ARBA" id="ARBA00022448"/>
    </source>
</evidence>
<protein>
    <submittedName>
        <fullName evidence="11">Potassium-transporting ATPase KdpC subunit</fullName>
    </submittedName>
</protein>
<keyword evidence="8" id="KW-1133">Transmembrane helix</keyword>
<keyword evidence="6" id="KW-0067">ATP-binding</keyword>
<name>A0A644ZYL4_9ZZZZ</name>
<evidence type="ECO:0000256" key="6">
    <source>
        <dbReference type="ARBA" id="ARBA00022840"/>
    </source>
</evidence>
<dbReference type="AlphaFoldDB" id="A0A644ZYL4"/>
<evidence type="ECO:0000256" key="9">
    <source>
        <dbReference type="ARBA" id="ARBA00023065"/>
    </source>
</evidence>
<evidence type="ECO:0000256" key="3">
    <source>
        <dbReference type="ARBA" id="ARBA00022538"/>
    </source>
</evidence>
<reference evidence="11" key="1">
    <citation type="submission" date="2019-08" db="EMBL/GenBank/DDBJ databases">
        <authorList>
            <person name="Kucharzyk K."/>
            <person name="Murdoch R.W."/>
            <person name="Higgins S."/>
            <person name="Loffler F."/>
        </authorList>
    </citation>
    <scope>NUCLEOTIDE SEQUENCE</scope>
</reference>
<keyword evidence="9" id="KW-0406">Ion transport</keyword>
<keyword evidence="5" id="KW-0547">Nucleotide-binding</keyword>
<accession>A0A644ZYL4</accession>
<dbReference type="GO" id="GO:0016020">
    <property type="term" value="C:membrane"/>
    <property type="evidence" value="ECO:0007669"/>
    <property type="project" value="InterPro"/>
</dbReference>
<evidence type="ECO:0000313" key="11">
    <source>
        <dbReference type="EMBL" id="MPM46049.1"/>
    </source>
</evidence>
<evidence type="ECO:0000256" key="2">
    <source>
        <dbReference type="ARBA" id="ARBA00022475"/>
    </source>
</evidence>
<organism evidence="11">
    <name type="scientific">bioreactor metagenome</name>
    <dbReference type="NCBI Taxonomy" id="1076179"/>
    <lineage>
        <taxon>unclassified sequences</taxon>
        <taxon>metagenomes</taxon>
        <taxon>ecological metagenomes</taxon>
    </lineage>
</organism>
<keyword evidence="4" id="KW-0812">Transmembrane</keyword>
<evidence type="ECO:0000256" key="5">
    <source>
        <dbReference type="ARBA" id="ARBA00022741"/>
    </source>
</evidence>
<dbReference type="NCBIfam" id="NF001454">
    <property type="entry name" value="PRK00315.1"/>
    <property type="match status" value="1"/>
</dbReference>
<dbReference type="InterPro" id="IPR003820">
    <property type="entry name" value="KdpC"/>
</dbReference>
<dbReference type="PANTHER" id="PTHR30042">
    <property type="entry name" value="POTASSIUM-TRANSPORTING ATPASE C CHAIN"/>
    <property type="match status" value="1"/>
</dbReference>
<dbReference type="EMBL" id="VSSQ01011120">
    <property type="protein sequence ID" value="MPM46049.1"/>
    <property type="molecule type" value="Genomic_DNA"/>
</dbReference>
<dbReference type="PANTHER" id="PTHR30042:SF2">
    <property type="entry name" value="POTASSIUM-TRANSPORTING ATPASE KDPC SUBUNIT"/>
    <property type="match status" value="1"/>
</dbReference>
<evidence type="ECO:0000256" key="8">
    <source>
        <dbReference type="ARBA" id="ARBA00022989"/>
    </source>
</evidence>
<evidence type="ECO:0000256" key="4">
    <source>
        <dbReference type="ARBA" id="ARBA00022692"/>
    </source>
</evidence>
<evidence type="ECO:0000256" key="7">
    <source>
        <dbReference type="ARBA" id="ARBA00022958"/>
    </source>
</evidence>
<dbReference type="GO" id="GO:0005524">
    <property type="term" value="F:ATP binding"/>
    <property type="evidence" value="ECO:0007669"/>
    <property type="project" value="UniProtKB-KW"/>
</dbReference>
<keyword evidence="7" id="KW-0630">Potassium</keyword>
<gene>
    <name evidence="11" type="primary">kdpC_6</name>
    <name evidence="11" type="ORF">SDC9_92743</name>
</gene>
<keyword evidence="2" id="KW-1003">Cell membrane</keyword>